<keyword evidence="2" id="KW-1185">Reference proteome</keyword>
<name>A0ACC2LK58_PERAE</name>
<evidence type="ECO:0000313" key="2">
    <source>
        <dbReference type="Proteomes" id="UP001234297"/>
    </source>
</evidence>
<dbReference type="EMBL" id="CM056816">
    <property type="protein sequence ID" value="KAJ8633758.1"/>
    <property type="molecule type" value="Genomic_DNA"/>
</dbReference>
<comment type="caution">
    <text evidence="1">The sequence shown here is derived from an EMBL/GenBank/DDBJ whole genome shotgun (WGS) entry which is preliminary data.</text>
</comment>
<organism evidence="1 2">
    <name type="scientific">Persea americana</name>
    <name type="common">Avocado</name>
    <dbReference type="NCBI Taxonomy" id="3435"/>
    <lineage>
        <taxon>Eukaryota</taxon>
        <taxon>Viridiplantae</taxon>
        <taxon>Streptophyta</taxon>
        <taxon>Embryophyta</taxon>
        <taxon>Tracheophyta</taxon>
        <taxon>Spermatophyta</taxon>
        <taxon>Magnoliopsida</taxon>
        <taxon>Magnoliidae</taxon>
        <taxon>Laurales</taxon>
        <taxon>Lauraceae</taxon>
        <taxon>Persea</taxon>
    </lineage>
</organism>
<accession>A0ACC2LK58</accession>
<proteinExistence type="predicted"/>
<reference evidence="1 2" key="1">
    <citation type="journal article" date="2022" name="Hortic Res">
        <title>A haplotype resolved chromosomal level avocado genome allows analysis of novel avocado genes.</title>
        <authorList>
            <person name="Nath O."/>
            <person name="Fletcher S.J."/>
            <person name="Hayward A."/>
            <person name="Shaw L.M."/>
            <person name="Masouleh A.K."/>
            <person name="Furtado A."/>
            <person name="Henry R.J."/>
            <person name="Mitter N."/>
        </authorList>
    </citation>
    <scope>NUCLEOTIDE SEQUENCE [LARGE SCALE GENOMIC DNA]</scope>
    <source>
        <strain evidence="2">cv. Hass</strain>
    </source>
</reference>
<gene>
    <name evidence="1" type="ORF">MRB53_027094</name>
</gene>
<evidence type="ECO:0000313" key="1">
    <source>
        <dbReference type="EMBL" id="KAJ8633758.1"/>
    </source>
</evidence>
<sequence length="109" mass="12171">MPLSKTRNQPLQTLTSVFISCSKPHFSWFVVRCFPSTNCSPQPILTTISHFFRMQMLMENRPRSPSPDEGRVASTVRSILTTTGSLPSPATPLRVGRLVKPTPSRSSIR</sequence>
<dbReference type="Proteomes" id="UP001234297">
    <property type="component" value="Chromosome 8"/>
</dbReference>
<protein>
    <submittedName>
        <fullName evidence="1">Uncharacterized protein</fullName>
    </submittedName>
</protein>